<gene>
    <name evidence="2" type="ORF">MNBD_ALPHA02-1427</name>
</gene>
<evidence type="ECO:0000259" key="1">
    <source>
        <dbReference type="Pfam" id="PF02350"/>
    </source>
</evidence>
<reference evidence="2" key="1">
    <citation type="submission" date="2018-06" db="EMBL/GenBank/DDBJ databases">
        <authorList>
            <person name="Zhirakovskaya E."/>
        </authorList>
    </citation>
    <scope>NUCLEOTIDE SEQUENCE</scope>
</reference>
<name>A0A3B0SE91_9ZZZZ</name>
<dbReference type="EMBL" id="UOED01000132">
    <property type="protein sequence ID" value="VAV99008.1"/>
    <property type="molecule type" value="Genomic_DNA"/>
</dbReference>
<dbReference type="InterPro" id="IPR029767">
    <property type="entry name" value="WecB-like"/>
</dbReference>
<organism evidence="2">
    <name type="scientific">hydrothermal vent metagenome</name>
    <dbReference type="NCBI Taxonomy" id="652676"/>
    <lineage>
        <taxon>unclassified sequences</taxon>
        <taxon>metagenomes</taxon>
        <taxon>ecological metagenomes</taxon>
    </lineage>
</organism>
<dbReference type="CDD" id="cd03786">
    <property type="entry name" value="GTB_UDP-GlcNAc_2-Epimerase"/>
    <property type="match status" value="1"/>
</dbReference>
<dbReference type="PANTHER" id="PTHR43174:SF1">
    <property type="entry name" value="UDP-N-ACETYLGLUCOSAMINE 2-EPIMERASE"/>
    <property type="match status" value="1"/>
</dbReference>
<dbReference type="PANTHER" id="PTHR43174">
    <property type="entry name" value="UDP-N-ACETYLGLUCOSAMINE 2-EPIMERASE"/>
    <property type="match status" value="1"/>
</dbReference>
<accession>A0A3B0SE91</accession>
<keyword evidence="2" id="KW-0413">Isomerase</keyword>
<feature type="domain" description="UDP-N-acetylglucosamine 2-epimerase" evidence="1">
    <location>
        <begin position="24"/>
        <end position="360"/>
    </location>
</feature>
<dbReference type="InterPro" id="IPR003331">
    <property type="entry name" value="UDP_GlcNAc_Epimerase_2_dom"/>
</dbReference>
<dbReference type="NCBIfam" id="TIGR00236">
    <property type="entry name" value="wecB"/>
    <property type="match status" value="1"/>
</dbReference>
<dbReference type="EC" id="5.1.3.14" evidence="2"/>
<dbReference type="Gene3D" id="3.40.50.2000">
    <property type="entry name" value="Glycogen Phosphorylase B"/>
    <property type="match status" value="2"/>
</dbReference>
<dbReference type="GO" id="GO:0008761">
    <property type="term" value="F:UDP-N-acetylglucosamine 2-epimerase activity"/>
    <property type="evidence" value="ECO:0007669"/>
    <property type="project" value="UniProtKB-EC"/>
</dbReference>
<dbReference type="AlphaFoldDB" id="A0A3B0SE91"/>
<protein>
    <submittedName>
        <fullName evidence="2">UDP-N-acetylglucosamine 2-epimerase</fullName>
        <ecNumber evidence="2">5.1.3.14</ecNumber>
    </submittedName>
</protein>
<dbReference type="Pfam" id="PF02350">
    <property type="entry name" value="Epimerase_2"/>
    <property type="match status" value="1"/>
</dbReference>
<dbReference type="SUPFAM" id="SSF53756">
    <property type="entry name" value="UDP-Glycosyltransferase/glycogen phosphorylase"/>
    <property type="match status" value="1"/>
</dbReference>
<proteinExistence type="predicted"/>
<evidence type="ECO:0000313" key="2">
    <source>
        <dbReference type="EMBL" id="VAV99008.1"/>
    </source>
</evidence>
<sequence>MKKIIHLIAAARPNFMKIAPLYHALNAEGWCVVHIIHTGQHYDANMSDSIFADLMLPEPHFHLGIGSGSHAHQTGNVMLKYEKIVLEEERPDFLVVVGDVNPTAACSQVATKLHIPVAHLEAGLRSGDRRMPEEINRLVTDAICDTLWTPSPDADENLRNEGHPASRIVRIGNIMMDSYELLRDKIEAEKSPEKFGLENGNYGVVTLHRPSNVDEFDSLKKLVDQLIETSEKIPLIFAVHPRTRASLQKHGLWEGIQSIDRLKLVEPVSYAPFMSLVKTAKLIITDSGGIQEETTYLNIPCLTLRENTERPITITEGTNKLVTIDDLQENVDLVLAGKWRSGTKPDLWDGRTAIRATEEIRKWFFG</sequence>